<reference evidence="1 2" key="1">
    <citation type="submission" date="2018-03" db="EMBL/GenBank/DDBJ databases">
        <title>Genomic Encyclopedia of Archaeal and Bacterial Type Strains, Phase II (KMG-II): from individual species to whole genera.</title>
        <authorList>
            <person name="Goeker M."/>
        </authorList>
    </citation>
    <scope>NUCLEOTIDE SEQUENCE [LARGE SCALE GENOMIC DNA]</scope>
    <source>
        <strain evidence="1 2">DSM 100673</strain>
    </source>
</reference>
<proteinExistence type="predicted"/>
<accession>A0A2P8F8R8</accession>
<protein>
    <recommendedName>
        <fullName evidence="3">Transposase</fullName>
    </recommendedName>
</protein>
<comment type="caution">
    <text evidence="1">The sequence shown here is derived from an EMBL/GenBank/DDBJ whole genome shotgun (WGS) entry which is preliminary data.</text>
</comment>
<gene>
    <name evidence="1" type="ORF">CLV88_11219</name>
</gene>
<evidence type="ECO:0000313" key="1">
    <source>
        <dbReference type="EMBL" id="PSL18095.1"/>
    </source>
</evidence>
<evidence type="ECO:0000313" key="2">
    <source>
        <dbReference type="Proteomes" id="UP000240418"/>
    </source>
</evidence>
<dbReference type="PANTHER" id="PTHR35528">
    <property type="entry name" value="BLL1675 PROTEIN"/>
    <property type="match status" value="1"/>
</dbReference>
<name>A0A2P8F8R8_9RHOB</name>
<dbReference type="InterPro" id="IPR052183">
    <property type="entry name" value="IS_Transposase"/>
</dbReference>
<dbReference type="PANTHER" id="PTHR35528:SF3">
    <property type="entry name" value="BLL1675 PROTEIN"/>
    <property type="match status" value="1"/>
</dbReference>
<sequence length="163" mass="19651">MTNRSPFRYFKTSPDIIRLAVMLYVRFPLSLRNVEDLLHERGIDVSHETVRFWWNRFGPMFAAEKRRKRVSRMGCYSNWRWHLDEVFVKINVKRHYLWRGRSRRGGAGKLCDEAPRSRRSSSVLEESDENIWVTGSHRDRQIAFVWCRDEGYWECGEARNRPL</sequence>
<organism evidence="1 2">
    <name type="scientific">Shimia abyssi</name>
    <dbReference type="NCBI Taxonomy" id="1662395"/>
    <lineage>
        <taxon>Bacteria</taxon>
        <taxon>Pseudomonadati</taxon>
        <taxon>Pseudomonadota</taxon>
        <taxon>Alphaproteobacteria</taxon>
        <taxon>Rhodobacterales</taxon>
        <taxon>Roseobacteraceae</taxon>
    </lineage>
</organism>
<dbReference type="EMBL" id="PYGJ01000012">
    <property type="protein sequence ID" value="PSL18095.1"/>
    <property type="molecule type" value="Genomic_DNA"/>
</dbReference>
<keyword evidence="2" id="KW-1185">Reference proteome</keyword>
<evidence type="ECO:0008006" key="3">
    <source>
        <dbReference type="Google" id="ProtNLM"/>
    </source>
</evidence>
<dbReference type="Proteomes" id="UP000240418">
    <property type="component" value="Unassembled WGS sequence"/>
</dbReference>
<dbReference type="AlphaFoldDB" id="A0A2P8F8R8"/>